<proteinExistence type="predicted"/>
<evidence type="ECO:0000313" key="3">
    <source>
        <dbReference type="Proteomes" id="UP000809337"/>
    </source>
</evidence>
<gene>
    <name evidence="2" type="ORF">JQX14_10175</name>
</gene>
<keyword evidence="1" id="KW-0732">Signal</keyword>
<evidence type="ECO:0000313" key="2">
    <source>
        <dbReference type="EMBL" id="MBM2354908.1"/>
    </source>
</evidence>
<dbReference type="EMBL" id="JAFBWN010000005">
    <property type="protein sequence ID" value="MBM2354908.1"/>
    <property type="molecule type" value="Genomic_DNA"/>
</dbReference>
<accession>A0A9Q2NTN5</accession>
<sequence length="165" mass="17748">MELKRCAPVMILAVCAMASPLAAQSLEAWGSSDYWDVMIDPTLGDGCLIQSEFEDGSVVRIGFNRLDGGGYVTAFNTAWGDIEEGASYPVTFALDGQEYDADAVGIYLQDVPGADIAFDNPDFLLDIAAKQTMTLYTEEGEVMSIDLTGSYQALEAAIQCQDEMG</sequence>
<dbReference type="Proteomes" id="UP000809337">
    <property type="component" value="Unassembled WGS sequence"/>
</dbReference>
<dbReference type="RefSeq" id="WP_028958140.1">
    <property type="nucleotide sequence ID" value="NZ_JAJNGX010000005.1"/>
</dbReference>
<evidence type="ECO:0008006" key="4">
    <source>
        <dbReference type="Google" id="ProtNLM"/>
    </source>
</evidence>
<protein>
    <recommendedName>
        <fullName evidence="4">Invasion associated locus B (IalB) protein</fullName>
    </recommendedName>
</protein>
<feature type="chain" id="PRO_5040494753" description="Invasion associated locus B (IalB) protein" evidence="1">
    <location>
        <begin position="24"/>
        <end position="165"/>
    </location>
</feature>
<organism evidence="2 3">
    <name type="scientific">Pseudosulfitobacter pseudonitzschiae</name>
    <dbReference type="NCBI Taxonomy" id="1402135"/>
    <lineage>
        <taxon>Bacteria</taxon>
        <taxon>Pseudomonadati</taxon>
        <taxon>Pseudomonadota</taxon>
        <taxon>Alphaproteobacteria</taxon>
        <taxon>Rhodobacterales</taxon>
        <taxon>Roseobacteraceae</taxon>
        <taxon>Pseudosulfitobacter</taxon>
    </lineage>
</organism>
<comment type="caution">
    <text evidence="2">The sequence shown here is derived from an EMBL/GenBank/DDBJ whole genome shotgun (WGS) entry which is preliminary data.</text>
</comment>
<reference evidence="2" key="1">
    <citation type="submission" date="2021-01" db="EMBL/GenBank/DDBJ databases">
        <title>Diatom-associated Roseobacters Show Island Model of Population Structure.</title>
        <authorList>
            <person name="Qu L."/>
            <person name="Feng X."/>
            <person name="Chen Y."/>
            <person name="Li L."/>
            <person name="Wang X."/>
            <person name="Hu Z."/>
            <person name="Wang H."/>
            <person name="Luo H."/>
        </authorList>
    </citation>
    <scope>NUCLEOTIDE SEQUENCE</scope>
    <source>
        <strain evidence="2">SM26-45</strain>
    </source>
</reference>
<feature type="signal peptide" evidence="1">
    <location>
        <begin position="1"/>
        <end position="23"/>
    </location>
</feature>
<name>A0A9Q2NTN5_9RHOB</name>
<evidence type="ECO:0000256" key="1">
    <source>
        <dbReference type="SAM" id="SignalP"/>
    </source>
</evidence>
<dbReference type="AlphaFoldDB" id="A0A9Q2NTN5"/>